<dbReference type="AlphaFoldDB" id="A0A8K0CRE0"/>
<dbReference type="EMBL" id="VTPC01008865">
    <property type="protein sequence ID" value="KAF2892224.1"/>
    <property type="molecule type" value="Genomic_DNA"/>
</dbReference>
<evidence type="ECO:0000256" key="2">
    <source>
        <dbReference type="SAM" id="SignalP"/>
    </source>
</evidence>
<evidence type="ECO:0000313" key="4">
    <source>
        <dbReference type="Proteomes" id="UP000801492"/>
    </source>
</evidence>
<organism evidence="3 4">
    <name type="scientific">Ignelater luminosus</name>
    <name type="common">Cucubano</name>
    <name type="synonym">Pyrophorus luminosus</name>
    <dbReference type="NCBI Taxonomy" id="2038154"/>
    <lineage>
        <taxon>Eukaryota</taxon>
        <taxon>Metazoa</taxon>
        <taxon>Ecdysozoa</taxon>
        <taxon>Arthropoda</taxon>
        <taxon>Hexapoda</taxon>
        <taxon>Insecta</taxon>
        <taxon>Pterygota</taxon>
        <taxon>Neoptera</taxon>
        <taxon>Endopterygota</taxon>
        <taxon>Coleoptera</taxon>
        <taxon>Polyphaga</taxon>
        <taxon>Elateriformia</taxon>
        <taxon>Elateroidea</taxon>
        <taxon>Elateridae</taxon>
        <taxon>Agrypninae</taxon>
        <taxon>Pyrophorini</taxon>
        <taxon>Ignelater</taxon>
    </lineage>
</organism>
<evidence type="ECO:0000313" key="3">
    <source>
        <dbReference type="EMBL" id="KAF2892224.1"/>
    </source>
</evidence>
<feature type="signal peptide" evidence="2">
    <location>
        <begin position="1"/>
        <end position="20"/>
    </location>
</feature>
<gene>
    <name evidence="3" type="ORF">ILUMI_13950</name>
</gene>
<dbReference type="Proteomes" id="UP000801492">
    <property type="component" value="Unassembled WGS sequence"/>
</dbReference>
<reference evidence="3" key="1">
    <citation type="submission" date="2019-08" db="EMBL/GenBank/DDBJ databases">
        <title>The genome of the North American firefly Photinus pyralis.</title>
        <authorList>
            <consortium name="Photinus pyralis genome working group"/>
            <person name="Fallon T.R."/>
            <person name="Sander Lower S.E."/>
            <person name="Weng J.-K."/>
        </authorList>
    </citation>
    <scope>NUCLEOTIDE SEQUENCE</scope>
    <source>
        <strain evidence="3">TRF0915ILg1</strain>
        <tissue evidence="3">Whole body</tissue>
    </source>
</reference>
<keyword evidence="4" id="KW-1185">Reference proteome</keyword>
<accession>A0A8K0CRE0</accession>
<dbReference type="OrthoDB" id="6773471at2759"/>
<feature type="chain" id="PRO_5035423913" evidence="2">
    <location>
        <begin position="21"/>
        <end position="212"/>
    </location>
</feature>
<evidence type="ECO:0000256" key="1">
    <source>
        <dbReference type="SAM" id="MobiDB-lite"/>
    </source>
</evidence>
<proteinExistence type="predicted"/>
<protein>
    <submittedName>
        <fullName evidence="3">Uncharacterized protein</fullName>
    </submittedName>
</protein>
<comment type="caution">
    <text evidence="3">The sequence shown here is derived from an EMBL/GenBank/DDBJ whole genome shotgun (WGS) entry which is preliminary data.</text>
</comment>
<sequence>MDCIYFVFVAIMAFATIVSSKPIMVSFGTNQGPIVPPPTTTIKPPQIQDRRAPAPVRESSDDIPNPSVYKPLVPQQYRNRIFSFRPNPNLILGTAQDQKYLGSSGKFNLLKQQQARAIGLDYRGPQFFEAQEYELDKLRQQQAGALPKQLFQPIMQPYQTRRVDTPRNLVPEIGIIYSSGLRYYVPQFGYDDNNDDSRENSVYSKNEAKYFY</sequence>
<name>A0A8K0CRE0_IGNLU</name>
<feature type="region of interest" description="Disordered" evidence="1">
    <location>
        <begin position="35"/>
        <end position="69"/>
    </location>
</feature>
<keyword evidence="2" id="KW-0732">Signal</keyword>